<sequence length="69" mass="7710">MTQTELPPGNPGRFSALDFDPMGDMLYPLLESDRMVIIDIGSAPDTAVLVQGPHQDDWLKRDWDVKQPA</sequence>
<reference evidence="2" key="1">
    <citation type="journal article" date="2019" name="Int. J. Syst. Evol. Microbiol.">
        <title>The Global Catalogue of Microorganisms (GCM) 10K type strain sequencing project: providing services to taxonomists for standard genome sequencing and annotation.</title>
        <authorList>
            <consortium name="The Broad Institute Genomics Platform"/>
            <consortium name="The Broad Institute Genome Sequencing Center for Infectious Disease"/>
            <person name="Wu L."/>
            <person name="Ma J."/>
        </authorList>
    </citation>
    <scope>NUCLEOTIDE SEQUENCE [LARGE SCALE GENOMIC DNA]</scope>
    <source>
        <strain evidence="2">JCM 17498</strain>
    </source>
</reference>
<evidence type="ECO:0000313" key="2">
    <source>
        <dbReference type="Proteomes" id="UP001500523"/>
    </source>
</evidence>
<name>A0ABP7ENU5_9SPHN</name>
<keyword evidence="2" id="KW-1185">Reference proteome</keyword>
<dbReference type="EMBL" id="BAABBF010000009">
    <property type="protein sequence ID" value="GAA3721662.1"/>
    <property type="molecule type" value="Genomic_DNA"/>
</dbReference>
<dbReference type="RefSeq" id="WP_344694425.1">
    <property type="nucleotide sequence ID" value="NZ_BAABBF010000009.1"/>
</dbReference>
<organism evidence="1 2">
    <name type="scientific">Sphingomonas cynarae</name>
    <dbReference type="NCBI Taxonomy" id="930197"/>
    <lineage>
        <taxon>Bacteria</taxon>
        <taxon>Pseudomonadati</taxon>
        <taxon>Pseudomonadota</taxon>
        <taxon>Alphaproteobacteria</taxon>
        <taxon>Sphingomonadales</taxon>
        <taxon>Sphingomonadaceae</taxon>
        <taxon>Sphingomonas</taxon>
    </lineage>
</organism>
<gene>
    <name evidence="1" type="ORF">GCM10022268_32400</name>
</gene>
<evidence type="ECO:0000313" key="1">
    <source>
        <dbReference type="EMBL" id="GAA3721662.1"/>
    </source>
</evidence>
<protein>
    <recommendedName>
        <fullName evidence="3">MBL fold metallo-hydrolase</fullName>
    </recommendedName>
</protein>
<evidence type="ECO:0008006" key="3">
    <source>
        <dbReference type="Google" id="ProtNLM"/>
    </source>
</evidence>
<accession>A0ABP7ENU5</accession>
<comment type="caution">
    <text evidence="1">The sequence shown here is derived from an EMBL/GenBank/DDBJ whole genome shotgun (WGS) entry which is preliminary data.</text>
</comment>
<dbReference type="Proteomes" id="UP001500523">
    <property type="component" value="Unassembled WGS sequence"/>
</dbReference>
<proteinExistence type="predicted"/>